<evidence type="ECO:0000313" key="3">
    <source>
        <dbReference type="Proteomes" id="UP000007129"/>
    </source>
</evidence>
<protein>
    <recommendedName>
        <fullName evidence="1">SnoaL-like domain-containing protein</fullName>
    </recommendedName>
</protein>
<dbReference type="InterPro" id="IPR032710">
    <property type="entry name" value="NTF2-like_dom_sf"/>
</dbReference>
<proteinExistence type="predicted"/>
<dbReference type="Pfam" id="PF13577">
    <property type="entry name" value="SnoaL_4"/>
    <property type="match status" value="1"/>
</dbReference>
<reference evidence="2 3" key="1">
    <citation type="journal article" date="2012" name="BMC Genomics">
        <title>Tools to kill: Genome of one of the most destructive plant pathogenic fungi Macrophomina phaseolina.</title>
        <authorList>
            <person name="Islam M.S."/>
            <person name="Haque M.S."/>
            <person name="Islam M.M."/>
            <person name="Emdad E.M."/>
            <person name="Halim A."/>
            <person name="Hossen Q.M.M."/>
            <person name="Hossain M.Z."/>
            <person name="Ahmed B."/>
            <person name="Rahim S."/>
            <person name="Rahman M.S."/>
            <person name="Alam M.M."/>
            <person name="Hou S."/>
            <person name="Wan X."/>
            <person name="Saito J.A."/>
            <person name="Alam M."/>
        </authorList>
    </citation>
    <scope>NUCLEOTIDE SEQUENCE [LARGE SCALE GENOMIC DNA]</scope>
    <source>
        <strain evidence="2 3">MS6</strain>
    </source>
</reference>
<dbReference type="InParanoid" id="K2SEQ2"/>
<evidence type="ECO:0000313" key="2">
    <source>
        <dbReference type="EMBL" id="EKG15325.1"/>
    </source>
</evidence>
<name>K2SEQ2_MACPH</name>
<dbReference type="HOGENOM" id="CLU_106738_9_1_1"/>
<dbReference type="Proteomes" id="UP000007129">
    <property type="component" value="Unassembled WGS sequence"/>
</dbReference>
<organism evidence="2 3">
    <name type="scientific">Macrophomina phaseolina (strain MS6)</name>
    <name type="common">Charcoal rot fungus</name>
    <dbReference type="NCBI Taxonomy" id="1126212"/>
    <lineage>
        <taxon>Eukaryota</taxon>
        <taxon>Fungi</taxon>
        <taxon>Dikarya</taxon>
        <taxon>Ascomycota</taxon>
        <taxon>Pezizomycotina</taxon>
        <taxon>Dothideomycetes</taxon>
        <taxon>Dothideomycetes incertae sedis</taxon>
        <taxon>Botryosphaeriales</taxon>
        <taxon>Botryosphaeriaceae</taxon>
        <taxon>Macrophomina</taxon>
    </lineage>
</organism>
<accession>K2SEQ2</accession>
<dbReference type="InterPro" id="IPR037401">
    <property type="entry name" value="SnoaL-like"/>
</dbReference>
<sequence>MSTSQDNFVSDYDLIRNIIAQVAIAIDRHDWSSLKHIFTADAVFDFPAPIGAHNGLLSLQQALQDGLRGSVTQHSLGTQTIDRVGRTAKATTYVTTLLVEPGKDDRKTHTMFGTYEDELVKEELNGHGSWRITKRKASNSAHLINNATFLG</sequence>
<dbReference type="EMBL" id="AHHD01000304">
    <property type="protein sequence ID" value="EKG15325.1"/>
    <property type="molecule type" value="Genomic_DNA"/>
</dbReference>
<dbReference type="SUPFAM" id="SSF54427">
    <property type="entry name" value="NTF2-like"/>
    <property type="match status" value="1"/>
</dbReference>
<dbReference type="AlphaFoldDB" id="K2SEQ2"/>
<dbReference type="eggNOG" id="ENOG502SRME">
    <property type="taxonomic scope" value="Eukaryota"/>
</dbReference>
<dbReference type="VEuPathDB" id="FungiDB:MPH_07487"/>
<comment type="caution">
    <text evidence="2">The sequence shown here is derived from an EMBL/GenBank/DDBJ whole genome shotgun (WGS) entry which is preliminary data.</text>
</comment>
<dbReference type="CDD" id="cd00531">
    <property type="entry name" value="NTF2_like"/>
    <property type="match status" value="1"/>
</dbReference>
<evidence type="ECO:0000259" key="1">
    <source>
        <dbReference type="Pfam" id="PF13577"/>
    </source>
</evidence>
<feature type="domain" description="SnoaL-like" evidence="1">
    <location>
        <begin position="9"/>
        <end position="136"/>
    </location>
</feature>
<dbReference type="Gene3D" id="3.10.450.50">
    <property type="match status" value="1"/>
</dbReference>
<dbReference type="OrthoDB" id="2148716at2759"/>
<gene>
    <name evidence="2" type="ORF">MPH_07487</name>
</gene>